<feature type="chain" id="PRO_5040824176" evidence="1">
    <location>
        <begin position="21"/>
        <end position="363"/>
    </location>
</feature>
<dbReference type="AlphaFoldDB" id="A0A9X1IH90"/>
<organism evidence="2 3">
    <name type="scientific">Roseicella aerolata</name>
    <dbReference type="NCBI Taxonomy" id="2883479"/>
    <lineage>
        <taxon>Bacteria</taxon>
        <taxon>Pseudomonadati</taxon>
        <taxon>Pseudomonadota</taxon>
        <taxon>Alphaproteobacteria</taxon>
        <taxon>Acetobacterales</taxon>
        <taxon>Roseomonadaceae</taxon>
        <taxon>Roseicella</taxon>
    </lineage>
</organism>
<comment type="caution">
    <text evidence="2">The sequence shown here is derived from an EMBL/GenBank/DDBJ whole genome shotgun (WGS) entry which is preliminary data.</text>
</comment>
<dbReference type="RefSeq" id="WP_226609947.1">
    <property type="nucleotide sequence ID" value="NZ_JAJAQI010000025.1"/>
</dbReference>
<protein>
    <submittedName>
        <fullName evidence="2">Alpha/beta hydrolase</fullName>
    </submittedName>
</protein>
<sequence length="363" mass="38210">MHRLLALLLLLLLPLRDAPAQSVAEETAYREVFAVAALGAPNPSLTLAATYGLLYRGMMPHAAFALARDPAGRSAWGFAGGAATPGQAEAAALERCRRALGQLQAECRLLALDAGRPGGPAVPLAEGGIGPFRPAPLLLRRGPQTARGVLVWSHGYGGPERDNRKAPTPAFVSLLNDNGWDVLRFDRHPGEDSLYASLPRLTAGLPALREAGYRRIILGGQSRGGWQAIMAAAERPELVEAVIATAPAAHGELSRPNNHGAAADDFRRLLAGLPAAGPRLAVVLFEGDEFDPEPERRAALLEALARERAAPTLALWPEPPLRGHAGAHDLRFTLLQGGCLLSLVQAPEAAAPRGLRRSACGGG</sequence>
<feature type="signal peptide" evidence="1">
    <location>
        <begin position="1"/>
        <end position="20"/>
    </location>
</feature>
<keyword evidence="3" id="KW-1185">Reference proteome</keyword>
<keyword evidence="2" id="KW-0378">Hydrolase</keyword>
<reference evidence="2" key="1">
    <citation type="submission" date="2021-10" db="EMBL/GenBank/DDBJ databases">
        <title>Roseicella aerolatum sp. nov., isolated from aerosols of e-waste dismantling site.</title>
        <authorList>
            <person name="Qin T."/>
        </authorList>
    </citation>
    <scope>NUCLEOTIDE SEQUENCE</scope>
    <source>
        <strain evidence="2">GB24</strain>
    </source>
</reference>
<proteinExistence type="predicted"/>
<evidence type="ECO:0000313" key="3">
    <source>
        <dbReference type="Proteomes" id="UP001139311"/>
    </source>
</evidence>
<dbReference type="Gene3D" id="3.40.50.1820">
    <property type="entry name" value="alpha/beta hydrolase"/>
    <property type="match status" value="1"/>
</dbReference>
<evidence type="ECO:0000256" key="1">
    <source>
        <dbReference type="SAM" id="SignalP"/>
    </source>
</evidence>
<evidence type="ECO:0000313" key="2">
    <source>
        <dbReference type="EMBL" id="MCB4823348.1"/>
    </source>
</evidence>
<dbReference type="InterPro" id="IPR029058">
    <property type="entry name" value="AB_hydrolase_fold"/>
</dbReference>
<dbReference type="Proteomes" id="UP001139311">
    <property type="component" value="Unassembled WGS sequence"/>
</dbReference>
<gene>
    <name evidence="2" type="ORF">LHA35_16570</name>
</gene>
<keyword evidence="1" id="KW-0732">Signal</keyword>
<dbReference type="GO" id="GO:0016787">
    <property type="term" value="F:hydrolase activity"/>
    <property type="evidence" value="ECO:0007669"/>
    <property type="project" value="UniProtKB-KW"/>
</dbReference>
<dbReference type="SUPFAM" id="SSF53474">
    <property type="entry name" value="alpha/beta-Hydrolases"/>
    <property type="match status" value="1"/>
</dbReference>
<dbReference type="EMBL" id="JAJAQI010000025">
    <property type="protein sequence ID" value="MCB4823348.1"/>
    <property type="molecule type" value="Genomic_DNA"/>
</dbReference>
<accession>A0A9X1IH90</accession>
<name>A0A9X1IH90_9PROT</name>